<dbReference type="AlphaFoldDB" id="A0A0D3K9H5"/>
<proteinExistence type="predicted"/>
<organism evidence="2 3">
    <name type="scientific">Emiliania huxleyi (strain CCMP1516)</name>
    <dbReference type="NCBI Taxonomy" id="280463"/>
    <lineage>
        <taxon>Eukaryota</taxon>
        <taxon>Haptista</taxon>
        <taxon>Haptophyta</taxon>
        <taxon>Prymnesiophyceae</taxon>
        <taxon>Isochrysidales</taxon>
        <taxon>Noelaerhabdaceae</taxon>
        <taxon>Emiliania</taxon>
    </lineage>
</organism>
<reference evidence="2" key="2">
    <citation type="submission" date="2024-10" db="UniProtKB">
        <authorList>
            <consortium name="EnsemblProtists"/>
        </authorList>
    </citation>
    <scope>IDENTIFICATION</scope>
</reference>
<name>A0A0D3K9H5_EMIH1</name>
<evidence type="ECO:0000313" key="2">
    <source>
        <dbReference type="EnsemblProtists" id="EOD32410"/>
    </source>
</evidence>
<dbReference type="RefSeq" id="XP_005784839.1">
    <property type="nucleotide sequence ID" value="XM_005784782.1"/>
</dbReference>
<feature type="compositionally biased region" description="Basic and acidic residues" evidence="1">
    <location>
        <begin position="131"/>
        <end position="140"/>
    </location>
</feature>
<keyword evidence="3" id="KW-1185">Reference proteome</keyword>
<dbReference type="KEGG" id="ehx:EMIHUDRAFT_230975"/>
<reference evidence="3" key="1">
    <citation type="journal article" date="2013" name="Nature">
        <title>Pan genome of the phytoplankton Emiliania underpins its global distribution.</title>
        <authorList>
            <person name="Read B.A."/>
            <person name="Kegel J."/>
            <person name="Klute M.J."/>
            <person name="Kuo A."/>
            <person name="Lefebvre S.C."/>
            <person name="Maumus F."/>
            <person name="Mayer C."/>
            <person name="Miller J."/>
            <person name="Monier A."/>
            <person name="Salamov A."/>
            <person name="Young J."/>
            <person name="Aguilar M."/>
            <person name="Claverie J.M."/>
            <person name="Frickenhaus S."/>
            <person name="Gonzalez K."/>
            <person name="Herman E.K."/>
            <person name="Lin Y.C."/>
            <person name="Napier J."/>
            <person name="Ogata H."/>
            <person name="Sarno A.F."/>
            <person name="Shmutz J."/>
            <person name="Schroeder D."/>
            <person name="de Vargas C."/>
            <person name="Verret F."/>
            <person name="von Dassow P."/>
            <person name="Valentin K."/>
            <person name="Van de Peer Y."/>
            <person name="Wheeler G."/>
            <person name="Dacks J.B."/>
            <person name="Delwiche C.F."/>
            <person name="Dyhrman S.T."/>
            <person name="Glockner G."/>
            <person name="John U."/>
            <person name="Richards T."/>
            <person name="Worden A.Z."/>
            <person name="Zhang X."/>
            <person name="Grigoriev I.V."/>
            <person name="Allen A.E."/>
            <person name="Bidle K."/>
            <person name="Borodovsky M."/>
            <person name="Bowler C."/>
            <person name="Brownlee C."/>
            <person name="Cock J.M."/>
            <person name="Elias M."/>
            <person name="Gladyshev V.N."/>
            <person name="Groth M."/>
            <person name="Guda C."/>
            <person name="Hadaegh A."/>
            <person name="Iglesias-Rodriguez M.D."/>
            <person name="Jenkins J."/>
            <person name="Jones B.M."/>
            <person name="Lawson T."/>
            <person name="Leese F."/>
            <person name="Lindquist E."/>
            <person name="Lobanov A."/>
            <person name="Lomsadze A."/>
            <person name="Malik S.B."/>
            <person name="Marsh M.E."/>
            <person name="Mackinder L."/>
            <person name="Mock T."/>
            <person name="Mueller-Roeber B."/>
            <person name="Pagarete A."/>
            <person name="Parker M."/>
            <person name="Probert I."/>
            <person name="Quesneville H."/>
            <person name="Raines C."/>
            <person name="Rensing S.A."/>
            <person name="Riano-Pachon D.M."/>
            <person name="Richier S."/>
            <person name="Rokitta S."/>
            <person name="Shiraiwa Y."/>
            <person name="Soanes D.M."/>
            <person name="van der Giezen M."/>
            <person name="Wahlund T.M."/>
            <person name="Williams B."/>
            <person name="Wilson W."/>
            <person name="Wolfe G."/>
            <person name="Wurch L.L."/>
        </authorList>
    </citation>
    <scope>NUCLEOTIDE SEQUENCE</scope>
</reference>
<feature type="region of interest" description="Disordered" evidence="1">
    <location>
        <begin position="129"/>
        <end position="202"/>
    </location>
</feature>
<evidence type="ECO:0000313" key="3">
    <source>
        <dbReference type="Proteomes" id="UP000013827"/>
    </source>
</evidence>
<accession>A0A0D3K9H5</accession>
<dbReference type="Proteomes" id="UP000013827">
    <property type="component" value="Unassembled WGS sequence"/>
</dbReference>
<dbReference type="HOGENOM" id="CLU_757461_0_0_1"/>
<dbReference type="PaxDb" id="2903-EOD32410"/>
<protein>
    <submittedName>
        <fullName evidence="2">Uncharacterized protein</fullName>
    </submittedName>
</protein>
<dbReference type="GeneID" id="17277683"/>
<feature type="region of interest" description="Disordered" evidence="1">
    <location>
        <begin position="338"/>
        <end position="366"/>
    </location>
</feature>
<evidence type="ECO:0000256" key="1">
    <source>
        <dbReference type="SAM" id="MobiDB-lite"/>
    </source>
</evidence>
<feature type="compositionally biased region" description="Low complexity" evidence="1">
    <location>
        <begin position="147"/>
        <end position="182"/>
    </location>
</feature>
<sequence length="366" mass="38395">MRPQVLQVSVPAAKSERYCHAARFLLMDENGVSGLAMHWPESCPIKAAMKDFAQLFNHTSKAVEDKTYDLPPEPLVRRILDQIPDRPACDQLAQKYTDCRECPHASAERASFVRALRRLAESGITFLQRRASAEPKERAGPSKARKSAPAQASSAPLPLGPSAAPQSGSAGQSAAAASSSSSDPRRVQPGKRARPACSSAGDPLAALADAAGDAKRMPTSLGAPPPPQPSAALPALALCGARHNSCSSSLASSPEHEYAPPQLAPHQSMAAMQIAAPHPATMGAVVEGLATLTSDMSDEVKSAALSWCLRRGMSAFLAALPLQPSGLQASVLRRRVEAVERGPARPTATTHSAVKQEEPAQATPPL</sequence>
<dbReference type="EnsemblProtists" id="EOD32410">
    <property type="protein sequence ID" value="EOD32410"/>
    <property type="gene ID" value="EMIHUDRAFT_230975"/>
</dbReference>